<dbReference type="EMBL" id="MU250527">
    <property type="protein sequence ID" value="KAG7449895.1"/>
    <property type="molecule type" value="Genomic_DNA"/>
</dbReference>
<organism evidence="2 3">
    <name type="scientific">Guyanagaster necrorhizus</name>
    <dbReference type="NCBI Taxonomy" id="856835"/>
    <lineage>
        <taxon>Eukaryota</taxon>
        <taxon>Fungi</taxon>
        <taxon>Dikarya</taxon>
        <taxon>Basidiomycota</taxon>
        <taxon>Agaricomycotina</taxon>
        <taxon>Agaricomycetes</taxon>
        <taxon>Agaricomycetidae</taxon>
        <taxon>Agaricales</taxon>
        <taxon>Marasmiineae</taxon>
        <taxon>Physalacriaceae</taxon>
        <taxon>Guyanagaster</taxon>
    </lineage>
</organism>
<feature type="compositionally biased region" description="Gly residues" evidence="1">
    <location>
        <begin position="1"/>
        <end position="19"/>
    </location>
</feature>
<accession>A0A9P7W0P4</accession>
<protein>
    <submittedName>
        <fullName evidence="2">Uncharacterized protein</fullName>
    </submittedName>
</protein>
<keyword evidence="3" id="KW-1185">Reference proteome</keyword>
<comment type="caution">
    <text evidence="2">The sequence shown here is derived from an EMBL/GenBank/DDBJ whole genome shotgun (WGS) entry which is preliminary data.</text>
</comment>
<gene>
    <name evidence="2" type="ORF">BT62DRAFT_613463</name>
</gene>
<dbReference type="RefSeq" id="XP_043043395.1">
    <property type="nucleotide sequence ID" value="XM_043181609.1"/>
</dbReference>
<evidence type="ECO:0000313" key="3">
    <source>
        <dbReference type="Proteomes" id="UP000812287"/>
    </source>
</evidence>
<sequence length="121" mass="13265">MRTKGGRCGFENGGKGGGLSQRREEQGIDPVTGASNGSRSSPARRIAAIEYFRSERYFHHGSGPRKDAFEPCASLTLADPITGRCGLRVLQISTIWSSCDDSRSIPWIIHKNMGKVCRCHI</sequence>
<dbReference type="AlphaFoldDB" id="A0A9P7W0P4"/>
<reference evidence="2" key="1">
    <citation type="submission" date="2020-11" db="EMBL/GenBank/DDBJ databases">
        <title>Adaptations for nitrogen fixation in a non-lichenized fungal sporocarp promotes dispersal by wood-feeding termites.</title>
        <authorList>
            <consortium name="DOE Joint Genome Institute"/>
            <person name="Koch R.A."/>
            <person name="Yoon G."/>
            <person name="Arayal U."/>
            <person name="Lail K."/>
            <person name="Amirebrahimi M."/>
            <person name="Labutti K."/>
            <person name="Lipzen A."/>
            <person name="Riley R."/>
            <person name="Barry K."/>
            <person name="Henrissat B."/>
            <person name="Grigoriev I.V."/>
            <person name="Herr J.R."/>
            <person name="Aime M.C."/>
        </authorList>
    </citation>
    <scope>NUCLEOTIDE SEQUENCE</scope>
    <source>
        <strain evidence="2">MCA 3950</strain>
    </source>
</reference>
<evidence type="ECO:0000313" key="2">
    <source>
        <dbReference type="EMBL" id="KAG7449895.1"/>
    </source>
</evidence>
<dbReference type="Proteomes" id="UP000812287">
    <property type="component" value="Unassembled WGS sequence"/>
</dbReference>
<evidence type="ECO:0000256" key="1">
    <source>
        <dbReference type="SAM" id="MobiDB-lite"/>
    </source>
</evidence>
<name>A0A9P7W0P4_9AGAR</name>
<dbReference type="GeneID" id="66103905"/>
<feature type="region of interest" description="Disordered" evidence="1">
    <location>
        <begin position="1"/>
        <end position="42"/>
    </location>
</feature>
<proteinExistence type="predicted"/>